<sequence length="74" mass="8695">MSKYLLVILLLWGCQEPNTRRITTYLRGRPTADNPLLEQNRIRMAELGYTLRSTTTECFPQKYECQTVQVFVKP</sequence>
<accession>A0A286FCY9</accession>
<evidence type="ECO:0000313" key="2">
    <source>
        <dbReference type="Proteomes" id="UP000219452"/>
    </source>
</evidence>
<organism evidence="1 2">
    <name type="scientific">Spirosoma fluviale</name>
    <dbReference type="NCBI Taxonomy" id="1597977"/>
    <lineage>
        <taxon>Bacteria</taxon>
        <taxon>Pseudomonadati</taxon>
        <taxon>Bacteroidota</taxon>
        <taxon>Cytophagia</taxon>
        <taxon>Cytophagales</taxon>
        <taxon>Cytophagaceae</taxon>
        <taxon>Spirosoma</taxon>
    </lineage>
</organism>
<dbReference type="AlphaFoldDB" id="A0A286FCY9"/>
<reference evidence="2" key="1">
    <citation type="submission" date="2017-09" db="EMBL/GenBank/DDBJ databases">
        <authorList>
            <person name="Varghese N."/>
            <person name="Submissions S."/>
        </authorList>
    </citation>
    <scope>NUCLEOTIDE SEQUENCE [LARGE SCALE GENOMIC DNA]</scope>
    <source>
        <strain evidence="2">DSM 29961</strain>
    </source>
</reference>
<dbReference type="EMBL" id="OCNH01000001">
    <property type="protein sequence ID" value="SOD81070.1"/>
    <property type="molecule type" value="Genomic_DNA"/>
</dbReference>
<keyword evidence="2" id="KW-1185">Reference proteome</keyword>
<protein>
    <submittedName>
        <fullName evidence="1">Uncharacterized protein</fullName>
    </submittedName>
</protein>
<evidence type="ECO:0000313" key="1">
    <source>
        <dbReference type="EMBL" id="SOD81070.1"/>
    </source>
</evidence>
<proteinExistence type="predicted"/>
<dbReference type="RefSeq" id="WP_097125280.1">
    <property type="nucleotide sequence ID" value="NZ_OCNH01000001.1"/>
</dbReference>
<gene>
    <name evidence="1" type="ORF">SAMN06269250_1664</name>
</gene>
<name>A0A286FCY9_9BACT</name>
<dbReference type="Proteomes" id="UP000219452">
    <property type="component" value="Unassembled WGS sequence"/>
</dbReference>